<keyword evidence="5" id="KW-0812">Transmembrane</keyword>
<proteinExistence type="inferred from homology"/>
<dbReference type="InterPro" id="IPR003660">
    <property type="entry name" value="HAMP_dom"/>
</dbReference>
<feature type="transmembrane region" description="Helical" evidence="5">
    <location>
        <begin position="23"/>
        <end position="44"/>
    </location>
</feature>
<organism evidence="8 9">
    <name type="scientific">Jannaschia pohangensis</name>
    <dbReference type="NCBI Taxonomy" id="390807"/>
    <lineage>
        <taxon>Bacteria</taxon>
        <taxon>Pseudomonadati</taxon>
        <taxon>Pseudomonadota</taxon>
        <taxon>Alphaproteobacteria</taxon>
        <taxon>Rhodobacterales</taxon>
        <taxon>Roseobacteraceae</taxon>
        <taxon>Jannaschia</taxon>
    </lineage>
</organism>
<dbReference type="SMART" id="SM00304">
    <property type="entry name" value="HAMP"/>
    <property type="match status" value="1"/>
</dbReference>
<feature type="domain" description="HAMP" evidence="7">
    <location>
        <begin position="266"/>
        <end position="318"/>
    </location>
</feature>
<name>A0A1I3NFE8_9RHOB</name>
<feature type="transmembrane region" description="Helical" evidence="5">
    <location>
        <begin position="137"/>
        <end position="154"/>
    </location>
</feature>
<dbReference type="SUPFAM" id="SSF58104">
    <property type="entry name" value="Methyl-accepting chemotaxis protein (MCP) signaling domain"/>
    <property type="match status" value="1"/>
</dbReference>
<dbReference type="EMBL" id="FORA01000002">
    <property type="protein sequence ID" value="SFJ07680.1"/>
    <property type="molecule type" value="Genomic_DNA"/>
</dbReference>
<evidence type="ECO:0000259" key="7">
    <source>
        <dbReference type="PROSITE" id="PS50885"/>
    </source>
</evidence>
<gene>
    <name evidence="8" type="ORF">SAMN04488095_2132</name>
</gene>
<dbReference type="GO" id="GO:0006935">
    <property type="term" value="P:chemotaxis"/>
    <property type="evidence" value="ECO:0007669"/>
    <property type="project" value="UniProtKB-KW"/>
</dbReference>
<dbReference type="PRINTS" id="PR00260">
    <property type="entry name" value="CHEMTRNSDUCR"/>
</dbReference>
<evidence type="ECO:0000313" key="9">
    <source>
        <dbReference type="Proteomes" id="UP000199110"/>
    </source>
</evidence>
<keyword evidence="4" id="KW-0175">Coiled coil</keyword>
<keyword evidence="3" id="KW-0807">Transducer</keyword>
<sequence length="587" mass="61395">MPTVFPAFYVVQMSDSETHAHSVVVAGQLLVASIAASPVIAGAAWIAGANILWCLGLSLGLTGIGWLVRHLDSRFAPEIGALTIVGQVMVLTLSLAGHPWQLESHMFYFVAFGAVATMSNVRPLLLAAGAVTAQHVVMALVVPGLLFGNTTLILGLERVAVHAAAVVMMVGYLGHSIKSRNRLARATRLGQQEALAAAARAQDSEQQAEAARLAAEAARETAEAARMETEAALAENAAERERADAARAAAADVRRHEESRRVAEQETQAAVIANLRAALADLAEGNLEARITDDLPEGYEDLAASFDRAVTSLQSAIRTIRDTSDIIKGDTAEIASASQDLSHRTEAQAVTLEEITRSTEQLTALIGATADDAISAETVMVTTGSEAEGGARIMGQAISAMAEIEASSNEVRKITSMIEDIAFQTNLLALNAGVEAARAGDAGRGFAVVASEVRALALRSSEAANRINALIAESGEQIERGVALVHETGGALQKIIESVGQVTIRISKIAVTSDEQAKGVGGINGALRELDTVSQKNTAMFEETTAACETLRQTAQTLAASVETFTVGRADMGRAAPRVIGPRSNAA</sequence>
<dbReference type="InterPro" id="IPR004090">
    <property type="entry name" value="Chemotax_Me-accpt_rcpt"/>
</dbReference>
<keyword evidence="9" id="KW-1185">Reference proteome</keyword>
<feature type="transmembrane region" description="Helical" evidence="5">
    <location>
        <begin position="80"/>
        <end position="100"/>
    </location>
</feature>
<evidence type="ECO:0000256" key="4">
    <source>
        <dbReference type="SAM" id="Coils"/>
    </source>
</evidence>
<dbReference type="PANTHER" id="PTHR43531:SF11">
    <property type="entry name" value="METHYL-ACCEPTING CHEMOTAXIS PROTEIN 3"/>
    <property type="match status" value="1"/>
</dbReference>
<evidence type="ECO:0000313" key="8">
    <source>
        <dbReference type="EMBL" id="SFJ07680.1"/>
    </source>
</evidence>
<evidence type="ECO:0000259" key="6">
    <source>
        <dbReference type="PROSITE" id="PS50111"/>
    </source>
</evidence>
<dbReference type="PROSITE" id="PS50885">
    <property type="entry name" value="HAMP"/>
    <property type="match status" value="1"/>
</dbReference>
<feature type="coiled-coil region" evidence="4">
    <location>
        <begin position="201"/>
        <end position="266"/>
    </location>
</feature>
<dbReference type="Pfam" id="PF00015">
    <property type="entry name" value="MCPsignal"/>
    <property type="match status" value="1"/>
</dbReference>
<dbReference type="InterPro" id="IPR004089">
    <property type="entry name" value="MCPsignal_dom"/>
</dbReference>
<protein>
    <submittedName>
        <fullName evidence="8">Methyl-accepting chemotaxis protein</fullName>
    </submittedName>
</protein>
<keyword evidence="1" id="KW-0145">Chemotaxis</keyword>
<dbReference type="OrthoDB" id="8482111at2"/>
<dbReference type="CDD" id="cd11386">
    <property type="entry name" value="MCP_signal"/>
    <property type="match status" value="1"/>
</dbReference>
<dbReference type="AlphaFoldDB" id="A0A1I3NFE8"/>
<dbReference type="PANTHER" id="PTHR43531">
    <property type="entry name" value="PROTEIN ICFG"/>
    <property type="match status" value="1"/>
</dbReference>
<dbReference type="GO" id="GO:0016020">
    <property type="term" value="C:membrane"/>
    <property type="evidence" value="ECO:0007669"/>
    <property type="project" value="InterPro"/>
</dbReference>
<keyword evidence="5" id="KW-0472">Membrane</keyword>
<evidence type="ECO:0000256" key="5">
    <source>
        <dbReference type="SAM" id="Phobius"/>
    </source>
</evidence>
<dbReference type="GO" id="GO:0004888">
    <property type="term" value="F:transmembrane signaling receptor activity"/>
    <property type="evidence" value="ECO:0007669"/>
    <property type="project" value="InterPro"/>
</dbReference>
<feature type="transmembrane region" description="Helical" evidence="5">
    <location>
        <begin position="106"/>
        <end position="125"/>
    </location>
</feature>
<comment type="similarity">
    <text evidence="2">Belongs to the methyl-accepting chemotaxis (MCP) protein family.</text>
</comment>
<evidence type="ECO:0000256" key="3">
    <source>
        <dbReference type="PROSITE-ProRule" id="PRU00284"/>
    </source>
</evidence>
<feature type="domain" description="Methyl-accepting transducer" evidence="6">
    <location>
        <begin position="323"/>
        <end position="552"/>
    </location>
</feature>
<evidence type="ECO:0000256" key="1">
    <source>
        <dbReference type="ARBA" id="ARBA00022500"/>
    </source>
</evidence>
<keyword evidence="5" id="KW-1133">Transmembrane helix</keyword>
<dbReference type="STRING" id="390807.SAMN04488095_2132"/>
<dbReference type="Gene3D" id="1.10.287.950">
    <property type="entry name" value="Methyl-accepting chemotaxis protein"/>
    <property type="match status" value="1"/>
</dbReference>
<reference evidence="8 9" key="1">
    <citation type="submission" date="2016-10" db="EMBL/GenBank/DDBJ databases">
        <authorList>
            <person name="de Groot N.N."/>
        </authorList>
    </citation>
    <scope>NUCLEOTIDE SEQUENCE [LARGE SCALE GENOMIC DNA]</scope>
    <source>
        <strain evidence="8 9">DSM 19073</strain>
    </source>
</reference>
<dbReference type="Proteomes" id="UP000199110">
    <property type="component" value="Unassembled WGS sequence"/>
</dbReference>
<evidence type="ECO:0000256" key="2">
    <source>
        <dbReference type="ARBA" id="ARBA00029447"/>
    </source>
</evidence>
<dbReference type="InterPro" id="IPR051310">
    <property type="entry name" value="MCP_chemotaxis"/>
</dbReference>
<dbReference type="PROSITE" id="PS50111">
    <property type="entry name" value="CHEMOTAXIS_TRANSDUC_2"/>
    <property type="match status" value="1"/>
</dbReference>
<dbReference type="SMART" id="SM00283">
    <property type="entry name" value="MA"/>
    <property type="match status" value="1"/>
</dbReference>
<feature type="transmembrane region" description="Helical" evidence="5">
    <location>
        <begin position="50"/>
        <end position="68"/>
    </location>
</feature>
<dbReference type="GO" id="GO:0007165">
    <property type="term" value="P:signal transduction"/>
    <property type="evidence" value="ECO:0007669"/>
    <property type="project" value="UniProtKB-KW"/>
</dbReference>
<accession>A0A1I3NFE8</accession>